<sequence>MCGLTSAFYPDGVAPPSVEALQRGLDASLETIKHRGPDSRGTYVSPDGRVGLGHVRLSIIDLPTGQQPLSDEDDLIYCVVTGEIYDHDRIRAEMENQGYSFKTKSDSELVVQLYKRDGFNLLFHLRGEFAFVLYDATRQLLFAARDRFGIKPLYYTVSNGAVLFGSEMKAFMGLGWQAEWDIESIVDNGDVCDERTVFKGVQKLPAGYFALCRASGVVETQAYWDLTYPPATAAPSDSVDTMIARVRELLVDAVRLRLRADVPWAVYLSGGIDSSAVAGIAVHLLREKDPNAKLTTFTLAYVEDATTDESPLAERTATHLGVDLIKVEATEAKLVGLVEESIWHSEHLHTSLHGAGKLLLSKAVHEAGYKVALSGEGSDEVFGGYPFLAPDYLRQPDCAAAALGIPLPSDAERRALGDAIQAAARGMYMPRLTADAAPRPRLLDISVHRMLNAIMPSLSAPLFAPAVAKRVGAPDIVRAFEEGIDARVRAHSISGHWHSMNVSLYFVAKALMGRTILNINGDRNDMAHSVESRVAFLDHPLVEYVSSLPPSLKIRPIQDGGADGAPGKWSLTEKWILRQAVQPFVTPEVYARKKVSFNPPPAPAPPSSSDSPSLLPLQAHLKARITQANVEKLGFLDWAPVRDLLDAFLTEPTFPAQGGIDARARVLMAVLTYVVLQERFGVPAYKI</sequence>
<keyword evidence="6" id="KW-0061">Asparagine biosynthesis</keyword>
<evidence type="ECO:0000256" key="4">
    <source>
        <dbReference type="ARBA" id="ARBA00022962"/>
    </source>
</evidence>
<dbReference type="InterPro" id="IPR001962">
    <property type="entry name" value="Asn_synthase"/>
</dbReference>
<evidence type="ECO:0000256" key="7">
    <source>
        <dbReference type="PIRSR" id="PIRSR001589-2"/>
    </source>
</evidence>
<evidence type="ECO:0000256" key="6">
    <source>
        <dbReference type="PIRSR" id="PIRSR001589-1"/>
    </source>
</evidence>
<comment type="similarity">
    <text evidence="1">Belongs to the asparagine synthetase family.</text>
</comment>
<feature type="site" description="Important for beta-aspartyl-AMP intermediate formation" evidence="8">
    <location>
        <position position="376"/>
    </location>
</feature>
<dbReference type="Pfam" id="PF00733">
    <property type="entry name" value="Asn_synthase"/>
    <property type="match status" value="1"/>
</dbReference>
<reference evidence="10" key="1">
    <citation type="submission" date="2023-03" db="EMBL/GenBank/DDBJ databases">
        <title>Massive genome expansion in bonnet fungi (Mycena s.s.) driven by repeated elements and novel gene families across ecological guilds.</title>
        <authorList>
            <consortium name="Lawrence Berkeley National Laboratory"/>
            <person name="Harder C.B."/>
            <person name="Miyauchi S."/>
            <person name="Viragh M."/>
            <person name="Kuo A."/>
            <person name="Thoen E."/>
            <person name="Andreopoulos B."/>
            <person name="Lu D."/>
            <person name="Skrede I."/>
            <person name="Drula E."/>
            <person name="Henrissat B."/>
            <person name="Morin E."/>
            <person name="Kohler A."/>
            <person name="Barry K."/>
            <person name="LaButti K."/>
            <person name="Morin E."/>
            <person name="Salamov A."/>
            <person name="Lipzen A."/>
            <person name="Mereny Z."/>
            <person name="Hegedus B."/>
            <person name="Baldrian P."/>
            <person name="Stursova M."/>
            <person name="Weitz H."/>
            <person name="Taylor A."/>
            <person name="Grigoriev I.V."/>
            <person name="Nagy L.G."/>
            <person name="Martin F."/>
            <person name="Kauserud H."/>
        </authorList>
    </citation>
    <scope>NUCLEOTIDE SEQUENCE</scope>
    <source>
        <strain evidence="10">CBHHK002</strain>
    </source>
</reference>
<evidence type="ECO:0000256" key="1">
    <source>
        <dbReference type="ARBA" id="ARBA00005752"/>
    </source>
</evidence>
<dbReference type="GO" id="GO:0005524">
    <property type="term" value="F:ATP binding"/>
    <property type="evidence" value="ECO:0007669"/>
    <property type="project" value="UniProtKB-KW"/>
</dbReference>
<organism evidence="10 11">
    <name type="scientific">Mycena albidolilacea</name>
    <dbReference type="NCBI Taxonomy" id="1033008"/>
    <lineage>
        <taxon>Eukaryota</taxon>
        <taxon>Fungi</taxon>
        <taxon>Dikarya</taxon>
        <taxon>Basidiomycota</taxon>
        <taxon>Agaricomycotina</taxon>
        <taxon>Agaricomycetes</taxon>
        <taxon>Agaricomycetidae</taxon>
        <taxon>Agaricales</taxon>
        <taxon>Marasmiineae</taxon>
        <taxon>Mycenaceae</taxon>
        <taxon>Mycena</taxon>
    </lineage>
</organism>
<name>A0AAD7EXD5_9AGAR</name>
<dbReference type="InterPro" id="IPR006426">
    <property type="entry name" value="Asn_synth_AEB"/>
</dbReference>
<evidence type="ECO:0000313" key="10">
    <source>
        <dbReference type="EMBL" id="KAJ7354361.1"/>
    </source>
</evidence>
<dbReference type="GO" id="GO:0005829">
    <property type="term" value="C:cytosol"/>
    <property type="evidence" value="ECO:0007669"/>
    <property type="project" value="TreeGrafter"/>
</dbReference>
<dbReference type="PANTHER" id="PTHR43284:SF1">
    <property type="entry name" value="ASPARAGINE SYNTHETASE"/>
    <property type="match status" value="1"/>
</dbReference>
<dbReference type="Gene3D" id="3.60.20.10">
    <property type="entry name" value="Glutamine Phosphoribosylpyrophosphate, subunit 1, domain 1"/>
    <property type="match status" value="1"/>
</dbReference>
<dbReference type="PIRSF" id="PIRSF001589">
    <property type="entry name" value="Asn_synthetase_glu-h"/>
    <property type="match status" value="1"/>
</dbReference>
<evidence type="ECO:0000313" key="11">
    <source>
        <dbReference type="Proteomes" id="UP001218218"/>
    </source>
</evidence>
<dbReference type="InterPro" id="IPR029055">
    <property type="entry name" value="Ntn_hydrolases_N"/>
</dbReference>
<evidence type="ECO:0000256" key="2">
    <source>
        <dbReference type="ARBA" id="ARBA00022741"/>
    </source>
</evidence>
<dbReference type="InterPro" id="IPR033738">
    <property type="entry name" value="AsnB_N"/>
</dbReference>
<dbReference type="GO" id="GO:0004066">
    <property type="term" value="F:asparagine synthase (glutamine-hydrolyzing) activity"/>
    <property type="evidence" value="ECO:0007669"/>
    <property type="project" value="InterPro"/>
</dbReference>
<feature type="binding site" evidence="7">
    <location>
        <begin position="374"/>
        <end position="375"/>
    </location>
    <ligand>
        <name>ATP</name>
        <dbReference type="ChEBI" id="CHEBI:30616"/>
    </ligand>
</feature>
<feature type="active site" description="For GATase activity" evidence="6">
    <location>
        <position position="2"/>
    </location>
</feature>
<keyword evidence="3 5" id="KW-0067">ATP-binding</keyword>
<keyword evidence="4 6" id="KW-0315">Glutamine amidotransferase</keyword>
<dbReference type="Proteomes" id="UP001218218">
    <property type="component" value="Unassembled WGS sequence"/>
</dbReference>
<dbReference type="PANTHER" id="PTHR43284">
    <property type="entry name" value="ASPARAGINE SYNTHETASE (GLUTAMINE-HYDROLYZING)"/>
    <property type="match status" value="1"/>
</dbReference>
<dbReference type="EMBL" id="JARIHO010000010">
    <property type="protein sequence ID" value="KAJ7354361.1"/>
    <property type="molecule type" value="Genomic_DNA"/>
</dbReference>
<keyword evidence="11" id="KW-1185">Reference proteome</keyword>
<protein>
    <submittedName>
        <fullName evidence="10">Asparagine synthase</fullName>
    </submittedName>
</protein>
<dbReference type="PROSITE" id="PS51278">
    <property type="entry name" value="GATASE_TYPE_2"/>
    <property type="match status" value="1"/>
</dbReference>
<keyword evidence="6" id="KW-0028">Amino-acid biosynthesis</keyword>
<comment type="caution">
    <text evidence="10">The sequence shown here is derived from an EMBL/GenBank/DDBJ whole genome shotgun (WGS) entry which is preliminary data.</text>
</comment>
<dbReference type="Gene3D" id="3.40.50.620">
    <property type="entry name" value="HUPs"/>
    <property type="match status" value="1"/>
</dbReference>
<dbReference type="Pfam" id="PF13537">
    <property type="entry name" value="GATase_7"/>
    <property type="match status" value="1"/>
</dbReference>
<dbReference type="InterPro" id="IPR051786">
    <property type="entry name" value="ASN_synthetase/amidase"/>
</dbReference>
<feature type="binding site" evidence="7">
    <location>
        <position position="106"/>
    </location>
    <ligand>
        <name>L-glutamine</name>
        <dbReference type="ChEBI" id="CHEBI:58359"/>
    </ligand>
</feature>
<dbReference type="GO" id="GO:0006529">
    <property type="term" value="P:asparagine biosynthetic process"/>
    <property type="evidence" value="ECO:0007669"/>
    <property type="project" value="UniProtKB-KW"/>
</dbReference>
<evidence type="ECO:0000259" key="9">
    <source>
        <dbReference type="PROSITE" id="PS51278"/>
    </source>
</evidence>
<evidence type="ECO:0000256" key="5">
    <source>
        <dbReference type="PIRNR" id="PIRNR001589"/>
    </source>
</evidence>
<accession>A0AAD7EXD5</accession>
<dbReference type="SUPFAM" id="SSF52402">
    <property type="entry name" value="Adenine nucleotide alpha hydrolases-like"/>
    <property type="match status" value="1"/>
</dbReference>
<proteinExistence type="inferred from homology"/>
<dbReference type="InterPro" id="IPR014729">
    <property type="entry name" value="Rossmann-like_a/b/a_fold"/>
</dbReference>
<dbReference type="CDD" id="cd01991">
    <property type="entry name" value="Asn_synthase_B_C"/>
    <property type="match status" value="1"/>
</dbReference>
<dbReference type="AlphaFoldDB" id="A0AAD7EXD5"/>
<feature type="domain" description="Glutamine amidotransferase type-2" evidence="9">
    <location>
        <begin position="2"/>
        <end position="215"/>
    </location>
</feature>
<dbReference type="CDD" id="cd00712">
    <property type="entry name" value="AsnB"/>
    <property type="match status" value="1"/>
</dbReference>
<dbReference type="NCBIfam" id="TIGR01536">
    <property type="entry name" value="asn_synth_AEB"/>
    <property type="match status" value="1"/>
</dbReference>
<evidence type="ECO:0000256" key="8">
    <source>
        <dbReference type="PIRSR" id="PIRSR001589-3"/>
    </source>
</evidence>
<dbReference type="SUPFAM" id="SSF56235">
    <property type="entry name" value="N-terminal nucleophile aminohydrolases (Ntn hydrolases)"/>
    <property type="match status" value="1"/>
</dbReference>
<dbReference type="InterPro" id="IPR017932">
    <property type="entry name" value="GATase_2_dom"/>
</dbReference>
<evidence type="ECO:0000256" key="3">
    <source>
        <dbReference type="ARBA" id="ARBA00022840"/>
    </source>
</evidence>
<keyword evidence="2 5" id="KW-0547">Nucleotide-binding</keyword>
<gene>
    <name evidence="10" type="ORF">DFH08DRAFT_955759</name>
</gene>